<evidence type="ECO:0000256" key="3">
    <source>
        <dbReference type="ARBA" id="ARBA00022553"/>
    </source>
</evidence>
<keyword evidence="2" id="KW-1003">Cell membrane</keyword>
<dbReference type="InterPro" id="IPR011006">
    <property type="entry name" value="CheY-like_superfamily"/>
</dbReference>
<proteinExistence type="predicted"/>
<gene>
    <name evidence="14" type="ORF">Desaf_2560</name>
</gene>
<evidence type="ECO:0000256" key="8">
    <source>
        <dbReference type="ARBA" id="ARBA00023012"/>
    </source>
</evidence>
<feature type="modified residue" description="Phosphohistidine" evidence="10">
    <location>
        <position position="188"/>
    </location>
</feature>
<dbReference type="GO" id="GO:0005524">
    <property type="term" value="F:ATP binding"/>
    <property type="evidence" value="ECO:0007669"/>
    <property type="project" value="UniProtKB-KW"/>
</dbReference>
<evidence type="ECO:0000259" key="13">
    <source>
        <dbReference type="PROSITE" id="PS50894"/>
    </source>
</evidence>
<evidence type="ECO:0000313" key="15">
    <source>
        <dbReference type="Proteomes" id="UP000007844"/>
    </source>
</evidence>
<reference evidence="14 15" key="1">
    <citation type="journal article" date="2011" name="J. Bacteriol.">
        <title>Genome sequence of the mercury-methylating and pleomorphic Desulfovibrio africanus Strain Walvis Bay.</title>
        <authorList>
            <person name="Brown S.D."/>
            <person name="Wall J.D."/>
            <person name="Kucken A.M."/>
            <person name="Gilmour C.C."/>
            <person name="Podar M."/>
            <person name="Brandt C.C."/>
            <person name="Teshima H."/>
            <person name="Detter J.C."/>
            <person name="Han C.S."/>
            <person name="Land M.L."/>
            <person name="Lucas S."/>
            <person name="Han J."/>
            <person name="Pennacchio L."/>
            <person name="Nolan M."/>
            <person name="Pitluck S."/>
            <person name="Woyke T."/>
            <person name="Goodwin L."/>
            <person name="Palumbo A.V."/>
            <person name="Elias D.A."/>
        </authorList>
    </citation>
    <scope>NUCLEOTIDE SEQUENCE [LARGE SCALE GENOMIC DNA]</scope>
    <source>
        <strain evidence="14 15">Walvis Bay</strain>
    </source>
</reference>
<dbReference type="Pfam" id="PF01627">
    <property type="entry name" value="Hpt"/>
    <property type="match status" value="1"/>
</dbReference>
<dbReference type="PROSITE" id="PS50894">
    <property type="entry name" value="HPT"/>
    <property type="match status" value="1"/>
</dbReference>
<sequence>MHILIAEDNQVNLLVASRLLDKLGHSSVGVPDGSQALEALERGHFDLLLLDVSMPVLDGLETAKAVRARNLDIPIVLLTAFSDPETRAQAKAVGVDLFLDKPLDKESLRRVMDQVTTDKAPDVSGLLSLQQQSDRLIDLDQVRRRFFDDLTLLREVYGMYMQDAPQRLRTVQESLAAGDTAAAGKAAHSLKGISGSVGSTRLSEAAQVVEKAGRADDLAAAREAFPLVETLLEQTINEIRDILSCLPA</sequence>
<comment type="subcellular location">
    <subcellularLocation>
        <location evidence="1">Cell membrane</location>
        <topology evidence="1">Multi-pass membrane protein</topology>
    </subcellularLocation>
</comment>
<dbReference type="RefSeq" id="WP_014260576.1">
    <property type="nucleotide sequence ID" value="NC_016629.1"/>
</dbReference>
<dbReference type="InterPro" id="IPR001789">
    <property type="entry name" value="Sig_transdc_resp-reg_receiver"/>
</dbReference>
<evidence type="ECO:0000256" key="7">
    <source>
        <dbReference type="ARBA" id="ARBA00022989"/>
    </source>
</evidence>
<keyword evidence="15" id="KW-1185">Reference proteome</keyword>
<dbReference type="HOGENOM" id="CLU_1118750_0_0_7"/>
<evidence type="ECO:0000256" key="5">
    <source>
        <dbReference type="ARBA" id="ARBA00022741"/>
    </source>
</evidence>
<dbReference type="InterPro" id="IPR036641">
    <property type="entry name" value="HPT_dom_sf"/>
</dbReference>
<evidence type="ECO:0000256" key="11">
    <source>
        <dbReference type="PROSITE-ProRule" id="PRU00169"/>
    </source>
</evidence>
<evidence type="ECO:0000256" key="6">
    <source>
        <dbReference type="ARBA" id="ARBA00022840"/>
    </source>
</evidence>
<organism evidence="14 15">
    <name type="scientific">Desulfocurvibacter africanus subsp. africanus str. Walvis Bay</name>
    <dbReference type="NCBI Taxonomy" id="690850"/>
    <lineage>
        <taxon>Bacteria</taxon>
        <taxon>Pseudomonadati</taxon>
        <taxon>Thermodesulfobacteriota</taxon>
        <taxon>Desulfovibrionia</taxon>
        <taxon>Desulfovibrionales</taxon>
        <taxon>Desulfovibrionaceae</taxon>
        <taxon>Desulfocurvibacter</taxon>
    </lineage>
</organism>
<keyword evidence="4" id="KW-0812">Transmembrane</keyword>
<dbReference type="SMART" id="SM00073">
    <property type="entry name" value="HPT"/>
    <property type="match status" value="1"/>
</dbReference>
<evidence type="ECO:0000256" key="10">
    <source>
        <dbReference type="PROSITE-ProRule" id="PRU00110"/>
    </source>
</evidence>
<keyword evidence="5" id="KW-0547">Nucleotide-binding</keyword>
<accession>F3YZS6</accession>
<dbReference type="SMART" id="SM00448">
    <property type="entry name" value="REC"/>
    <property type="match status" value="1"/>
</dbReference>
<evidence type="ECO:0000259" key="12">
    <source>
        <dbReference type="PROSITE" id="PS50110"/>
    </source>
</evidence>
<evidence type="ECO:0000313" key="14">
    <source>
        <dbReference type="EMBL" id="EGJ50881.1"/>
    </source>
</evidence>
<feature type="domain" description="Response regulatory" evidence="12">
    <location>
        <begin position="2"/>
        <end position="116"/>
    </location>
</feature>
<evidence type="ECO:0000256" key="1">
    <source>
        <dbReference type="ARBA" id="ARBA00004651"/>
    </source>
</evidence>
<dbReference type="Gene3D" id="1.20.120.160">
    <property type="entry name" value="HPT domain"/>
    <property type="match status" value="1"/>
</dbReference>
<dbReference type="EMBL" id="CP003221">
    <property type="protein sequence ID" value="EGJ50881.1"/>
    <property type="molecule type" value="Genomic_DNA"/>
</dbReference>
<keyword evidence="3 11" id="KW-0597">Phosphoprotein</keyword>
<dbReference type="PANTHER" id="PTHR45339:SF1">
    <property type="entry name" value="HYBRID SIGNAL TRANSDUCTION HISTIDINE KINASE J"/>
    <property type="match status" value="1"/>
</dbReference>
<dbReference type="SUPFAM" id="SSF52172">
    <property type="entry name" value="CheY-like"/>
    <property type="match status" value="1"/>
</dbReference>
<keyword evidence="7" id="KW-1133">Transmembrane helix</keyword>
<dbReference type="CDD" id="cd00088">
    <property type="entry name" value="HPT"/>
    <property type="match status" value="1"/>
</dbReference>
<evidence type="ECO:0000256" key="4">
    <source>
        <dbReference type="ARBA" id="ARBA00022692"/>
    </source>
</evidence>
<dbReference type="GO" id="GO:0000160">
    <property type="term" value="P:phosphorelay signal transduction system"/>
    <property type="evidence" value="ECO:0007669"/>
    <property type="project" value="UniProtKB-KW"/>
</dbReference>
<evidence type="ECO:0000256" key="9">
    <source>
        <dbReference type="ARBA" id="ARBA00023136"/>
    </source>
</evidence>
<feature type="domain" description="HPt" evidence="13">
    <location>
        <begin position="149"/>
        <end position="246"/>
    </location>
</feature>
<keyword evidence="6" id="KW-0067">ATP-binding</keyword>
<dbReference type="Proteomes" id="UP000007844">
    <property type="component" value="Chromosome"/>
</dbReference>
<dbReference type="SUPFAM" id="SSF47226">
    <property type="entry name" value="Histidine-containing phosphotransfer domain, HPT domain"/>
    <property type="match status" value="1"/>
</dbReference>
<dbReference type="GO" id="GO:0005886">
    <property type="term" value="C:plasma membrane"/>
    <property type="evidence" value="ECO:0007669"/>
    <property type="project" value="UniProtKB-SubCell"/>
</dbReference>
<dbReference type="eggNOG" id="COG0745">
    <property type="taxonomic scope" value="Bacteria"/>
</dbReference>
<dbReference type="PANTHER" id="PTHR45339">
    <property type="entry name" value="HYBRID SIGNAL TRANSDUCTION HISTIDINE KINASE J"/>
    <property type="match status" value="1"/>
</dbReference>
<dbReference type="STRING" id="690850.Desaf_2560"/>
<dbReference type="Gene3D" id="3.40.50.2300">
    <property type="match status" value="1"/>
</dbReference>
<name>F3YZS6_DESAF</name>
<keyword evidence="8" id="KW-0902">Two-component regulatory system</keyword>
<dbReference type="AlphaFoldDB" id="F3YZS6"/>
<dbReference type="GO" id="GO:0004672">
    <property type="term" value="F:protein kinase activity"/>
    <property type="evidence" value="ECO:0007669"/>
    <property type="project" value="UniProtKB-ARBA"/>
</dbReference>
<feature type="modified residue" description="4-aspartylphosphate" evidence="11">
    <location>
        <position position="51"/>
    </location>
</feature>
<protein>
    <submittedName>
        <fullName evidence="14">Response regulator receiver and Hpt phospho transfer protein</fullName>
    </submittedName>
</protein>
<keyword evidence="9" id="KW-0472">Membrane</keyword>
<evidence type="ECO:0000256" key="2">
    <source>
        <dbReference type="ARBA" id="ARBA00022475"/>
    </source>
</evidence>
<dbReference type="KEGG" id="daf:Desaf_2560"/>
<dbReference type="Pfam" id="PF00072">
    <property type="entry name" value="Response_reg"/>
    <property type="match status" value="1"/>
</dbReference>
<dbReference type="InterPro" id="IPR008207">
    <property type="entry name" value="Sig_transdc_His_kin_Hpt_dom"/>
</dbReference>
<dbReference type="PROSITE" id="PS50110">
    <property type="entry name" value="RESPONSE_REGULATORY"/>
    <property type="match status" value="1"/>
</dbReference>
<dbReference type="CDD" id="cd17546">
    <property type="entry name" value="REC_hyHK_CKI1_RcsC-like"/>
    <property type="match status" value="1"/>
</dbReference>